<dbReference type="KEGG" id="kphy:AOZ06_24260"/>
<dbReference type="AlphaFoldDB" id="A0A0N9I1S6"/>
<reference evidence="6 7" key="1">
    <citation type="submission" date="2015-07" db="EMBL/GenBank/DDBJ databases">
        <title>Genome sequencing of Kibdelosporangium phytohabitans.</title>
        <authorList>
            <person name="Qin S."/>
            <person name="Xing K."/>
        </authorList>
    </citation>
    <scope>NUCLEOTIDE SEQUENCE [LARGE SCALE GENOMIC DNA]</scope>
    <source>
        <strain evidence="6 7">KLBMP1111</strain>
    </source>
</reference>
<dbReference type="GO" id="GO:0003700">
    <property type="term" value="F:DNA-binding transcription factor activity"/>
    <property type="evidence" value="ECO:0007669"/>
    <property type="project" value="InterPro"/>
</dbReference>
<dbReference type="InterPro" id="IPR020449">
    <property type="entry name" value="Tscrpt_reg_AraC-type_HTH"/>
</dbReference>
<dbReference type="RefSeq" id="WP_054291504.1">
    <property type="nucleotide sequence ID" value="NZ_CP012752.1"/>
</dbReference>
<evidence type="ECO:0000313" key="6">
    <source>
        <dbReference type="EMBL" id="ALG09600.1"/>
    </source>
</evidence>
<dbReference type="PROSITE" id="PS01124">
    <property type="entry name" value="HTH_ARAC_FAMILY_2"/>
    <property type="match status" value="1"/>
</dbReference>
<dbReference type="InterPro" id="IPR018060">
    <property type="entry name" value="HTH_AraC"/>
</dbReference>
<gene>
    <name evidence="6" type="ORF">AOZ06_24260</name>
</gene>
<dbReference type="EMBL" id="CP012752">
    <property type="protein sequence ID" value="ALG09600.1"/>
    <property type="molecule type" value="Genomic_DNA"/>
</dbReference>
<dbReference type="SUPFAM" id="SSF46689">
    <property type="entry name" value="Homeodomain-like"/>
    <property type="match status" value="1"/>
</dbReference>
<dbReference type="PANTHER" id="PTHR11019">
    <property type="entry name" value="HTH-TYPE TRANSCRIPTIONAL REGULATOR NIMR"/>
    <property type="match status" value="1"/>
</dbReference>
<feature type="compositionally biased region" description="Basic and acidic residues" evidence="4">
    <location>
        <begin position="8"/>
        <end position="25"/>
    </location>
</feature>
<organism evidence="6 7">
    <name type="scientific">Kibdelosporangium phytohabitans</name>
    <dbReference type="NCBI Taxonomy" id="860235"/>
    <lineage>
        <taxon>Bacteria</taxon>
        <taxon>Bacillati</taxon>
        <taxon>Actinomycetota</taxon>
        <taxon>Actinomycetes</taxon>
        <taxon>Pseudonocardiales</taxon>
        <taxon>Pseudonocardiaceae</taxon>
        <taxon>Kibdelosporangium</taxon>
    </lineage>
</organism>
<dbReference type="STRING" id="860235.AOZ06_24260"/>
<keyword evidence="1" id="KW-0805">Transcription regulation</keyword>
<dbReference type="Proteomes" id="UP000063699">
    <property type="component" value="Chromosome"/>
</dbReference>
<feature type="region of interest" description="Disordered" evidence="4">
    <location>
        <begin position="1"/>
        <end position="25"/>
    </location>
</feature>
<dbReference type="Pfam" id="PF12833">
    <property type="entry name" value="HTH_18"/>
    <property type="match status" value="1"/>
</dbReference>
<keyword evidence="2" id="KW-0238">DNA-binding</keyword>
<evidence type="ECO:0000259" key="5">
    <source>
        <dbReference type="PROSITE" id="PS01124"/>
    </source>
</evidence>
<evidence type="ECO:0000256" key="3">
    <source>
        <dbReference type="ARBA" id="ARBA00023163"/>
    </source>
</evidence>
<dbReference type="PRINTS" id="PR00032">
    <property type="entry name" value="HTHARAC"/>
</dbReference>
<sequence length="88" mass="9716">MRPGTWAERLHVSERTPQRRFRDETGAGLAEWRRRACVLHAVRLLSTGRPVAEVAADVGYASPGAFSTMFQQLVGAPPREFLNAGRPA</sequence>
<evidence type="ECO:0000256" key="4">
    <source>
        <dbReference type="SAM" id="MobiDB-lite"/>
    </source>
</evidence>
<evidence type="ECO:0000313" key="7">
    <source>
        <dbReference type="Proteomes" id="UP000063699"/>
    </source>
</evidence>
<dbReference type="InterPro" id="IPR009057">
    <property type="entry name" value="Homeodomain-like_sf"/>
</dbReference>
<keyword evidence="3" id="KW-0804">Transcription</keyword>
<name>A0A0N9I1S6_9PSEU</name>
<feature type="domain" description="HTH araC/xylS-type" evidence="5">
    <location>
        <begin position="1"/>
        <end position="84"/>
    </location>
</feature>
<accession>A0A0N9I1S6</accession>
<dbReference type="SMART" id="SM00342">
    <property type="entry name" value="HTH_ARAC"/>
    <property type="match status" value="1"/>
</dbReference>
<keyword evidence="7" id="KW-1185">Reference proteome</keyword>
<evidence type="ECO:0000256" key="1">
    <source>
        <dbReference type="ARBA" id="ARBA00023015"/>
    </source>
</evidence>
<dbReference type="PANTHER" id="PTHR11019:SF159">
    <property type="entry name" value="TRANSCRIPTIONAL REGULATOR-RELATED"/>
    <property type="match status" value="1"/>
</dbReference>
<proteinExistence type="predicted"/>
<dbReference type="Gene3D" id="1.10.10.60">
    <property type="entry name" value="Homeodomain-like"/>
    <property type="match status" value="1"/>
</dbReference>
<evidence type="ECO:0000256" key="2">
    <source>
        <dbReference type="ARBA" id="ARBA00023125"/>
    </source>
</evidence>
<dbReference type="GO" id="GO:0043565">
    <property type="term" value="F:sequence-specific DNA binding"/>
    <property type="evidence" value="ECO:0007669"/>
    <property type="project" value="InterPro"/>
</dbReference>
<protein>
    <recommendedName>
        <fullName evidence="5">HTH araC/xylS-type domain-containing protein</fullName>
    </recommendedName>
</protein>